<comment type="caution">
    <text evidence="1">The sequence shown here is derived from an EMBL/GenBank/DDBJ whole genome shotgun (WGS) entry which is preliminary data.</text>
</comment>
<dbReference type="InterPro" id="IPR036397">
    <property type="entry name" value="RNaseH_sf"/>
</dbReference>
<dbReference type="Proteomes" id="UP001148838">
    <property type="component" value="Unassembled WGS sequence"/>
</dbReference>
<dbReference type="Gene3D" id="3.30.420.10">
    <property type="entry name" value="Ribonuclease H-like superfamily/Ribonuclease H"/>
    <property type="match status" value="2"/>
</dbReference>
<proteinExistence type="predicted"/>
<accession>A0ABQ8TED9</accession>
<organism evidence="1 2">
    <name type="scientific">Periplaneta americana</name>
    <name type="common">American cockroach</name>
    <name type="synonym">Blatta americana</name>
    <dbReference type="NCBI Taxonomy" id="6978"/>
    <lineage>
        <taxon>Eukaryota</taxon>
        <taxon>Metazoa</taxon>
        <taxon>Ecdysozoa</taxon>
        <taxon>Arthropoda</taxon>
        <taxon>Hexapoda</taxon>
        <taxon>Insecta</taxon>
        <taxon>Pterygota</taxon>
        <taxon>Neoptera</taxon>
        <taxon>Polyneoptera</taxon>
        <taxon>Dictyoptera</taxon>
        <taxon>Blattodea</taxon>
        <taxon>Blattoidea</taxon>
        <taxon>Blattidae</taxon>
        <taxon>Blattinae</taxon>
        <taxon>Periplaneta</taxon>
    </lineage>
</organism>
<keyword evidence="2" id="KW-1185">Reference proteome</keyword>
<evidence type="ECO:0000313" key="1">
    <source>
        <dbReference type="EMBL" id="KAJ4444277.1"/>
    </source>
</evidence>
<gene>
    <name evidence="1" type="ORF">ANN_06069</name>
</gene>
<dbReference type="PANTHER" id="PTHR46060:SF1">
    <property type="entry name" value="MARINER MOS1 TRANSPOSASE-LIKE PROTEIN"/>
    <property type="match status" value="1"/>
</dbReference>
<sequence>MDETWTRLHEPNLKCQSNEWKHPSSPRPKKVHPTQNAVKEMFIVAYDIDEFTRRRDVNPVDWPPNSPDMNPIQNLWAAVKRILRSNWAEQPPIRTPEELWDRVLDAWEEMVKNLDLFHNLMNSMPHRMRAVVDAARIWLRVTFISSCTSRSSSVVNILMATTPKISSRNLAGNKLTIPYSPDLAPGDFHLFLHLKKFLGGQRFDDDDEVKTAVQEWFASQAGEFYNEGVERLVPRLDKCLNNGGDYVEK</sequence>
<dbReference type="InterPro" id="IPR052709">
    <property type="entry name" value="Transposase-MT_Hybrid"/>
</dbReference>
<evidence type="ECO:0000313" key="2">
    <source>
        <dbReference type="Proteomes" id="UP001148838"/>
    </source>
</evidence>
<evidence type="ECO:0008006" key="3">
    <source>
        <dbReference type="Google" id="ProtNLM"/>
    </source>
</evidence>
<reference evidence="1 2" key="1">
    <citation type="journal article" date="2022" name="Allergy">
        <title>Genome assembly and annotation of Periplaneta americana reveal a comprehensive cockroach allergen profile.</title>
        <authorList>
            <person name="Wang L."/>
            <person name="Xiong Q."/>
            <person name="Saelim N."/>
            <person name="Wang L."/>
            <person name="Nong W."/>
            <person name="Wan A.T."/>
            <person name="Shi M."/>
            <person name="Liu X."/>
            <person name="Cao Q."/>
            <person name="Hui J.H.L."/>
            <person name="Sookrung N."/>
            <person name="Leung T.F."/>
            <person name="Tungtrongchitr A."/>
            <person name="Tsui S.K.W."/>
        </authorList>
    </citation>
    <scope>NUCLEOTIDE SEQUENCE [LARGE SCALE GENOMIC DNA]</scope>
    <source>
        <strain evidence="1">PWHHKU_190912</strain>
    </source>
</reference>
<dbReference type="PANTHER" id="PTHR46060">
    <property type="entry name" value="MARINER MOS1 TRANSPOSASE-LIKE PROTEIN"/>
    <property type="match status" value="1"/>
</dbReference>
<name>A0ABQ8TED9_PERAM</name>
<protein>
    <recommendedName>
        <fullName evidence="3">Tc1-like transposase DDE domain-containing protein</fullName>
    </recommendedName>
</protein>
<dbReference type="EMBL" id="JAJSOF020000011">
    <property type="protein sequence ID" value="KAJ4444277.1"/>
    <property type="molecule type" value="Genomic_DNA"/>
</dbReference>